<accession>A0A177B2Q7</accession>
<evidence type="ECO:0000313" key="3">
    <source>
        <dbReference type="Proteomes" id="UP000078046"/>
    </source>
</evidence>
<evidence type="ECO:0000313" key="2">
    <source>
        <dbReference type="EMBL" id="OAF68565.1"/>
    </source>
</evidence>
<keyword evidence="3" id="KW-1185">Reference proteome</keyword>
<sequence>YLYTRNTEIPEYAINPFNVDVNSIPLNLVEELIDLQNDIEAQFIFKQKGYMISFAINCGFQCVCLSILVMKVKWKQIRKDFHKRTVRVNKLLSTIEINEQVNHFDDIKMKIKLQYCIQRYSSLRITVPKRRTPKTWRMIYILNICMVISPCSAYKILVVLNNYE</sequence>
<protein>
    <submittedName>
        <fullName evidence="2">Uncharacterized protein</fullName>
    </submittedName>
</protein>
<organism evidence="2 3">
    <name type="scientific">Intoshia linei</name>
    <dbReference type="NCBI Taxonomy" id="1819745"/>
    <lineage>
        <taxon>Eukaryota</taxon>
        <taxon>Metazoa</taxon>
        <taxon>Spiralia</taxon>
        <taxon>Lophotrochozoa</taxon>
        <taxon>Mesozoa</taxon>
        <taxon>Orthonectida</taxon>
        <taxon>Rhopaluridae</taxon>
        <taxon>Intoshia</taxon>
    </lineage>
</organism>
<keyword evidence="1" id="KW-0472">Membrane</keyword>
<dbReference type="EMBL" id="LWCA01000425">
    <property type="protein sequence ID" value="OAF68565.1"/>
    <property type="molecule type" value="Genomic_DNA"/>
</dbReference>
<name>A0A177B2Q7_9BILA</name>
<keyword evidence="1" id="KW-0812">Transmembrane</keyword>
<evidence type="ECO:0000256" key="1">
    <source>
        <dbReference type="SAM" id="Phobius"/>
    </source>
</evidence>
<dbReference type="AlphaFoldDB" id="A0A177B2Q7"/>
<reference evidence="2 3" key="1">
    <citation type="submission" date="2016-04" db="EMBL/GenBank/DDBJ databases">
        <title>The genome of Intoshia linei affirms orthonectids as highly simplified spiralians.</title>
        <authorList>
            <person name="Mikhailov K.V."/>
            <person name="Slusarev G.S."/>
            <person name="Nikitin M.A."/>
            <person name="Logacheva M.D."/>
            <person name="Penin A."/>
            <person name="Aleoshin V."/>
            <person name="Panchin Y.V."/>
        </authorList>
    </citation>
    <scope>NUCLEOTIDE SEQUENCE [LARGE SCALE GENOMIC DNA]</scope>
    <source>
        <strain evidence="2">Intl2013</strain>
        <tissue evidence="2">Whole animal</tissue>
    </source>
</reference>
<feature type="non-terminal residue" evidence="2">
    <location>
        <position position="1"/>
    </location>
</feature>
<dbReference type="Proteomes" id="UP000078046">
    <property type="component" value="Unassembled WGS sequence"/>
</dbReference>
<feature type="transmembrane region" description="Helical" evidence="1">
    <location>
        <begin position="50"/>
        <end position="70"/>
    </location>
</feature>
<gene>
    <name evidence="2" type="ORF">A3Q56_03733</name>
</gene>
<keyword evidence="1" id="KW-1133">Transmembrane helix</keyword>
<proteinExistence type="predicted"/>
<feature type="transmembrane region" description="Helical" evidence="1">
    <location>
        <begin position="139"/>
        <end position="160"/>
    </location>
</feature>
<comment type="caution">
    <text evidence="2">The sequence shown here is derived from an EMBL/GenBank/DDBJ whole genome shotgun (WGS) entry which is preliminary data.</text>
</comment>